<dbReference type="Pfam" id="PF04351">
    <property type="entry name" value="PilP"/>
    <property type="match status" value="1"/>
</dbReference>
<sequence length="179" mass="19953">MKLLRVVPLAIAFVLAGCNDDTSEQKEFIDQVKASTTPKVETIPELTKFEIFEYSAGQLRSPFVAPQPEIIQNKLTQVKNCLHPDQERRREPLEKYPLDNLAMKGTIGSSGQIWALITATDDTLHRVTVGNYLGSYDGKVKIVSNDYIELVELIPDGSGCWKERLTKLEMLEAATDGAN</sequence>
<dbReference type="PIRSF" id="PIRSF016481">
    <property type="entry name" value="Pilus_assembly_PilP"/>
    <property type="match status" value="1"/>
</dbReference>
<organism evidence="1">
    <name type="scientific">marine sediment metagenome</name>
    <dbReference type="NCBI Taxonomy" id="412755"/>
    <lineage>
        <taxon>unclassified sequences</taxon>
        <taxon>metagenomes</taxon>
        <taxon>ecological metagenomes</taxon>
    </lineage>
</organism>
<dbReference type="PROSITE" id="PS51257">
    <property type="entry name" value="PROKAR_LIPOPROTEIN"/>
    <property type="match status" value="1"/>
</dbReference>
<name>A0A0F9HI94_9ZZZZ</name>
<proteinExistence type="predicted"/>
<comment type="caution">
    <text evidence="1">The sequence shown here is derived from an EMBL/GenBank/DDBJ whole genome shotgun (WGS) entry which is preliminary data.</text>
</comment>
<evidence type="ECO:0000313" key="1">
    <source>
        <dbReference type="EMBL" id="KKM14882.1"/>
    </source>
</evidence>
<dbReference type="Gene3D" id="2.30.30.830">
    <property type="match status" value="1"/>
</dbReference>
<reference evidence="1" key="1">
    <citation type="journal article" date="2015" name="Nature">
        <title>Complex archaea that bridge the gap between prokaryotes and eukaryotes.</title>
        <authorList>
            <person name="Spang A."/>
            <person name="Saw J.H."/>
            <person name="Jorgensen S.L."/>
            <person name="Zaremba-Niedzwiedzka K."/>
            <person name="Martijn J."/>
            <person name="Lind A.E."/>
            <person name="van Eijk R."/>
            <person name="Schleper C."/>
            <person name="Guy L."/>
            <person name="Ettema T.J."/>
        </authorList>
    </citation>
    <scope>NUCLEOTIDE SEQUENCE</scope>
</reference>
<protein>
    <recommendedName>
        <fullName evidence="2">Pilus assembly protein PilP</fullName>
    </recommendedName>
</protein>
<accession>A0A0F9HI94</accession>
<dbReference type="InterPro" id="IPR007446">
    <property type="entry name" value="PilP"/>
</dbReference>
<dbReference type="AlphaFoldDB" id="A0A0F9HI94"/>
<gene>
    <name evidence="1" type="ORF">LCGC14_1701640</name>
</gene>
<dbReference type="EMBL" id="LAZR01015045">
    <property type="protein sequence ID" value="KKM14882.1"/>
    <property type="molecule type" value="Genomic_DNA"/>
</dbReference>
<evidence type="ECO:0008006" key="2">
    <source>
        <dbReference type="Google" id="ProtNLM"/>
    </source>
</evidence>